<accession>A0A7G1L4R3</accession>
<dbReference type="EMBL" id="LC570769">
    <property type="protein sequence ID" value="BCK60542.1"/>
    <property type="molecule type" value="Genomic_DNA"/>
</dbReference>
<dbReference type="Gene3D" id="3.10.180.10">
    <property type="entry name" value="2,3-Dihydroxybiphenyl 1,2-Dioxygenase, domain 1"/>
    <property type="match status" value="1"/>
</dbReference>
<dbReference type="InterPro" id="IPR037523">
    <property type="entry name" value="VOC_core"/>
</dbReference>
<evidence type="ECO:0000259" key="1">
    <source>
        <dbReference type="PROSITE" id="PS51819"/>
    </source>
</evidence>
<feature type="domain" description="VOC" evidence="1">
    <location>
        <begin position="4"/>
        <end position="121"/>
    </location>
</feature>
<dbReference type="SUPFAM" id="SSF54593">
    <property type="entry name" value="Glyoxalase/Bleomycin resistance protein/Dihydroxybiphenyl dioxygenase"/>
    <property type="match status" value="1"/>
</dbReference>
<protein>
    <submittedName>
        <fullName evidence="2">Glyoxalase-like domain protein</fullName>
    </submittedName>
</protein>
<reference evidence="2" key="1">
    <citation type="submission" date="2020-07" db="EMBL/GenBank/DDBJ databases">
        <title>Aeromonas blaVEB-3.</title>
        <authorList>
            <person name="Sugiyama M."/>
            <person name="Asai T."/>
        </authorList>
    </citation>
    <scope>NUCLEOTIDE SEQUENCE</scope>
    <source>
        <strain evidence="2">K36</strain>
    </source>
</reference>
<dbReference type="Pfam" id="PF22677">
    <property type="entry name" value="Ble-like_N"/>
    <property type="match status" value="1"/>
</dbReference>
<dbReference type="InterPro" id="IPR053863">
    <property type="entry name" value="Glyoxy/Ble-like_N"/>
</dbReference>
<evidence type="ECO:0000313" key="2">
    <source>
        <dbReference type="EMBL" id="BCK60542.1"/>
    </source>
</evidence>
<sequence length="126" mass="13959">MFNIAMHFEIPVTDMARTTAFYHRVFGIEFELTQIDGNEMALFPLTEGVEGCSGVLAKGESYVPSIDGTRIYLAVSEIERVMATALETGARLLYPVTQVGEGIKVAEFQDLEGNRIALQERWLPAS</sequence>
<dbReference type="InterPro" id="IPR029068">
    <property type="entry name" value="Glyas_Bleomycin-R_OHBP_Dase"/>
</dbReference>
<organism evidence="2">
    <name type="scientific">Aeromonas hydrophila</name>
    <dbReference type="NCBI Taxonomy" id="644"/>
    <lineage>
        <taxon>Bacteria</taxon>
        <taxon>Pseudomonadati</taxon>
        <taxon>Pseudomonadota</taxon>
        <taxon>Gammaproteobacteria</taxon>
        <taxon>Aeromonadales</taxon>
        <taxon>Aeromonadaceae</taxon>
        <taxon>Aeromonas</taxon>
    </lineage>
</organism>
<dbReference type="CDD" id="cd07247">
    <property type="entry name" value="SgaA_N_like"/>
    <property type="match status" value="1"/>
</dbReference>
<dbReference type="PANTHER" id="PTHR33993:SF2">
    <property type="entry name" value="VOC DOMAIN-CONTAINING PROTEIN"/>
    <property type="match status" value="1"/>
</dbReference>
<dbReference type="PANTHER" id="PTHR33993">
    <property type="entry name" value="GLYOXALASE-RELATED"/>
    <property type="match status" value="1"/>
</dbReference>
<name>A0A7G1L4R3_AERHY</name>
<dbReference type="InterPro" id="IPR052164">
    <property type="entry name" value="Anthracycline_SecMetBiosynth"/>
</dbReference>
<dbReference type="AlphaFoldDB" id="A0A7G1L4R3"/>
<dbReference type="PROSITE" id="PS51819">
    <property type="entry name" value="VOC"/>
    <property type="match status" value="1"/>
</dbReference>
<proteinExistence type="predicted"/>